<reference evidence="5" key="1">
    <citation type="submission" date="2016-10" db="EMBL/GenBank/DDBJ databases">
        <authorList>
            <person name="Varghese N."/>
            <person name="Submissions S."/>
        </authorList>
    </citation>
    <scope>NUCLEOTIDE SEQUENCE [LARGE SCALE GENOMIC DNA]</scope>
    <source>
        <strain evidence="5">IBRC-M 10655</strain>
    </source>
</reference>
<dbReference type="OrthoDB" id="9782160at2"/>
<dbReference type="InterPro" id="IPR050493">
    <property type="entry name" value="FAD-dep_Monooxygenase_BioMet"/>
</dbReference>
<dbReference type="Proteomes" id="UP000199651">
    <property type="component" value="Unassembled WGS sequence"/>
</dbReference>
<dbReference type="SUPFAM" id="SSF51905">
    <property type="entry name" value="FAD/NAD(P)-binding domain"/>
    <property type="match status" value="1"/>
</dbReference>
<dbReference type="InterPro" id="IPR002938">
    <property type="entry name" value="FAD-bd"/>
</dbReference>
<evidence type="ECO:0000313" key="4">
    <source>
        <dbReference type="EMBL" id="SDP05012.1"/>
    </source>
</evidence>
<dbReference type="STRING" id="504798.SAMN05421871_106309"/>
<gene>
    <name evidence="4" type="ORF">SAMN05192558_106143</name>
</gene>
<keyword evidence="1" id="KW-0560">Oxidoreductase</keyword>
<evidence type="ECO:0000256" key="2">
    <source>
        <dbReference type="ARBA" id="ARBA00023033"/>
    </source>
</evidence>
<proteinExistence type="predicted"/>
<dbReference type="GO" id="GO:0071949">
    <property type="term" value="F:FAD binding"/>
    <property type="evidence" value="ECO:0007669"/>
    <property type="project" value="InterPro"/>
</dbReference>
<dbReference type="PANTHER" id="PTHR13789:SF309">
    <property type="entry name" value="PUTATIVE (AFU_ORTHOLOGUE AFUA_6G14510)-RELATED"/>
    <property type="match status" value="1"/>
</dbReference>
<organism evidence="4 5">
    <name type="scientific">Actinokineospora alba</name>
    <dbReference type="NCBI Taxonomy" id="504798"/>
    <lineage>
        <taxon>Bacteria</taxon>
        <taxon>Bacillati</taxon>
        <taxon>Actinomycetota</taxon>
        <taxon>Actinomycetes</taxon>
        <taxon>Pseudonocardiales</taxon>
        <taxon>Pseudonocardiaceae</taxon>
        <taxon>Actinokineospora</taxon>
    </lineage>
</organism>
<feature type="domain" description="FAD-binding" evidence="3">
    <location>
        <begin position="4"/>
        <end position="342"/>
    </location>
</feature>
<sequence length="393" mass="42643">MTSPVLIIGGGIAGPVTAMALREAGIDSTVYEAYDQAADGVGAFLGLAPNGLHALRVLGLDELVRSAGFDSPGLRLTLSGGRTLLETSFTGTRADALPPITIKRADLYATLRDEAVRRGIDLVYGKRLVDAVSSGTGVVARFADGTTAEGDLLIGADGLQSRVRQLIDPTSPAPRYVPFLNTGGFAEGVRVDVPVGLTQMMFGRRAFFGYTPAPDGSVWWFANPAQRQELSRAELDAITSEQWRARLLDLFDGDDPVASELIRATPVIPPCWATYDFPSAPRWHRDRMLIIGDAAHATSPSSGQGASMALEDAVELARCLRDLPDHTRAFTAYEGFRRERVERIVATGKRNGSQKGLGRIGRMLLPVIFKVLPKPDLNWMYDYRSPWDTRVTV</sequence>
<dbReference type="InterPro" id="IPR036188">
    <property type="entry name" value="FAD/NAD-bd_sf"/>
</dbReference>
<evidence type="ECO:0000256" key="1">
    <source>
        <dbReference type="ARBA" id="ARBA00023002"/>
    </source>
</evidence>
<name>A0A1H0PIU1_9PSEU</name>
<keyword evidence="5" id="KW-1185">Reference proteome</keyword>
<dbReference type="PANTHER" id="PTHR13789">
    <property type="entry name" value="MONOOXYGENASE"/>
    <property type="match status" value="1"/>
</dbReference>
<dbReference type="Pfam" id="PF01494">
    <property type="entry name" value="FAD_binding_3"/>
    <property type="match status" value="1"/>
</dbReference>
<keyword evidence="2" id="KW-0503">Monooxygenase</keyword>
<protein>
    <submittedName>
        <fullName evidence="4">2-polyprenyl-6-methoxyphenol hydroxylase</fullName>
    </submittedName>
</protein>
<dbReference type="Gene3D" id="3.50.50.60">
    <property type="entry name" value="FAD/NAD(P)-binding domain"/>
    <property type="match status" value="1"/>
</dbReference>
<dbReference type="GO" id="GO:0004497">
    <property type="term" value="F:monooxygenase activity"/>
    <property type="evidence" value="ECO:0007669"/>
    <property type="project" value="UniProtKB-KW"/>
</dbReference>
<dbReference type="AlphaFoldDB" id="A0A1H0PIU1"/>
<evidence type="ECO:0000313" key="5">
    <source>
        <dbReference type="Proteomes" id="UP000199651"/>
    </source>
</evidence>
<dbReference type="EMBL" id="FNJB01000006">
    <property type="protein sequence ID" value="SDP05012.1"/>
    <property type="molecule type" value="Genomic_DNA"/>
</dbReference>
<dbReference type="PRINTS" id="PR00420">
    <property type="entry name" value="RNGMNOXGNASE"/>
</dbReference>
<accession>A0A1H0PIU1</accession>
<dbReference type="RefSeq" id="WP_091376071.1">
    <property type="nucleotide sequence ID" value="NZ_FNDV01000006.1"/>
</dbReference>
<evidence type="ECO:0000259" key="3">
    <source>
        <dbReference type="Pfam" id="PF01494"/>
    </source>
</evidence>